<dbReference type="GO" id="GO:0015628">
    <property type="term" value="P:protein secretion by the type II secretion system"/>
    <property type="evidence" value="ECO:0007669"/>
    <property type="project" value="TreeGrafter"/>
</dbReference>
<dbReference type="SUPFAM" id="SSF47781">
    <property type="entry name" value="RuvA domain 2-like"/>
    <property type="match status" value="1"/>
</dbReference>
<evidence type="ECO:0000256" key="2">
    <source>
        <dbReference type="SAM" id="Phobius"/>
    </source>
</evidence>
<reference evidence="4 5" key="1">
    <citation type="submission" date="2013-08" db="EMBL/GenBank/DDBJ databases">
        <title>Genome sequencing of Cellulomonas carbonis T26.</title>
        <authorList>
            <person name="Chen F."/>
            <person name="Li Y."/>
            <person name="Wang G."/>
        </authorList>
    </citation>
    <scope>NUCLEOTIDE SEQUENCE [LARGE SCALE GENOMIC DNA]</scope>
    <source>
        <strain evidence="4 5">T26</strain>
    </source>
</reference>
<dbReference type="Pfam" id="PF12836">
    <property type="entry name" value="HHH_3"/>
    <property type="match status" value="1"/>
</dbReference>
<feature type="region of interest" description="Disordered" evidence="1">
    <location>
        <begin position="279"/>
        <end position="316"/>
    </location>
</feature>
<feature type="compositionally biased region" description="Low complexity" evidence="1">
    <location>
        <begin position="190"/>
        <end position="216"/>
    </location>
</feature>
<dbReference type="InterPro" id="IPR019554">
    <property type="entry name" value="Soluble_ligand-bd"/>
</dbReference>
<feature type="compositionally biased region" description="Basic and acidic residues" evidence="1">
    <location>
        <begin position="46"/>
        <end position="58"/>
    </location>
</feature>
<keyword evidence="5" id="KW-1185">Reference proteome</keyword>
<dbReference type="InterPro" id="IPR010994">
    <property type="entry name" value="RuvA_2-like"/>
</dbReference>
<evidence type="ECO:0000313" key="4">
    <source>
        <dbReference type="EMBL" id="KGM11863.1"/>
    </source>
</evidence>
<feature type="compositionally biased region" description="Low complexity" evidence="1">
    <location>
        <begin position="296"/>
        <end position="306"/>
    </location>
</feature>
<dbReference type="SMART" id="SM00278">
    <property type="entry name" value="HhH1"/>
    <property type="match status" value="2"/>
</dbReference>
<dbReference type="AlphaFoldDB" id="A0A0A0BTY7"/>
<evidence type="ECO:0000259" key="3">
    <source>
        <dbReference type="SMART" id="SM00278"/>
    </source>
</evidence>
<keyword evidence="2" id="KW-0812">Transmembrane</keyword>
<dbReference type="GO" id="GO:0006281">
    <property type="term" value="P:DNA repair"/>
    <property type="evidence" value="ECO:0007669"/>
    <property type="project" value="InterPro"/>
</dbReference>
<dbReference type="PANTHER" id="PTHR21180">
    <property type="entry name" value="ENDONUCLEASE/EXONUCLEASE/PHOSPHATASE FAMILY DOMAIN-CONTAINING PROTEIN 1"/>
    <property type="match status" value="1"/>
</dbReference>
<sequence>MRGRVLRPRGTGAGDERVLRTVPDVTGEEQVRRRLAELAPVSAPDADGRPADDARADGPPHGAAARDGTVRSAVGADHRPDGGTRGEGPVAGALENPAGNRSGAVDAHGLRRRALAAAASTYALTYGHPLAHDGHDGHGKVRWGTSARVAGAAAGALALLTIVVVVRALAAAPATVVVPTTPPVLTSVERAAGPSAAPGPGSAPGSAGQAPTSGGPPERDDGVVVVHVVGAVRSPGVVTLPADARVVDAVDRAGGATDQADLAGVNLARTVVDGEQIAVPGVGASPRGSGDPGPAGPATAAGPSAGQAGGGDATQGLDVNTASAVELEALPGIGPVLAQRIVDHRATFGPFATVEDLAAVSGIGPAVLARLAGEVRVG</sequence>
<feature type="region of interest" description="Disordered" evidence="1">
    <location>
        <begin position="190"/>
        <end position="221"/>
    </location>
</feature>
<feature type="domain" description="Helix-hairpin-helix DNA-binding motif class 1" evidence="3">
    <location>
        <begin position="355"/>
        <end position="374"/>
    </location>
</feature>
<dbReference type="GO" id="GO:0003677">
    <property type="term" value="F:DNA binding"/>
    <property type="evidence" value="ECO:0007669"/>
    <property type="project" value="InterPro"/>
</dbReference>
<proteinExistence type="predicted"/>
<dbReference type="InterPro" id="IPR003583">
    <property type="entry name" value="Hlx-hairpin-Hlx_DNA-bd_motif"/>
</dbReference>
<name>A0A0A0BTY7_9CELL</name>
<keyword evidence="2" id="KW-0472">Membrane</keyword>
<dbReference type="GO" id="GO:0015627">
    <property type="term" value="C:type II protein secretion system complex"/>
    <property type="evidence" value="ECO:0007669"/>
    <property type="project" value="TreeGrafter"/>
</dbReference>
<protein>
    <submittedName>
        <fullName evidence="4">Competence protein ComEA</fullName>
    </submittedName>
</protein>
<dbReference type="InterPro" id="IPR051675">
    <property type="entry name" value="Endo/Exo/Phosphatase_dom_1"/>
</dbReference>
<evidence type="ECO:0000256" key="1">
    <source>
        <dbReference type="SAM" id="MobiDB-lite"/>
    </source>
</evidence>
<feature type="region of interest" description="Disordered" evidence="1">
    <location>
        <begin position="1"/>
        <end position="104"/>
    </location>
</feature>
<feature type="domain" description="Helix-hairpin-helix DNA-binding motif class 1" evidence="3">
    <location>
        <begin position="325"/>
        <end position="344"/>
    </location>
</feature>
<dbReference type="Proteomes" id="UP000029839">
    <property type="component" value="Unassembled WGS sequence"/>
</dbReference>
<dbReference type="EMBL" id="AXCY01000012">
    <property type="protein sequence ID" value="KGM11863.1"/>
    <property type="molecule type" value="Genomic_DNA"/>
</dbReference>
<dbReference type="Pfam" id="PF10531">
    <property type="entry name" value="SLBB"/>
    <property type="match status" value="1"/>
</dbReference>
<dbReference type="Gene3D" id="3.10.560.10">
    <property type="entry name" value="Outer membrane lipoprotein wza domain like"/>
    <property type="match status" value="1"/>
</dbReference>
<organism evidence="4 5">
    <name type="scientific">Cellulomonas carbonis T26</name>
    <dbReference type="NCBI Taxonomy" id="947969"/>
    <lineage>
        <taxon>Bacteria</taxon>
        <taxon>Bacillati</taxon>
        <taxon>Actinomycetota</taxon>
        <taxon>Actinomycetes</taxon>
        <taxon>Micrococcales</taxon>
        <taxon>Cellulomonadaceae</taxon>
        <taxon>Cellulomonas</taxon>
    </lineage>
</organism>
<evidence type="ECO:0000313" key="5">
    <source>
        <dbReference type="Proteomes" id="UP000029839"/>
    </source>
</evidence>
<reference evidence="4 5" key="2">
    <citation type="journal article" date="2015" name="Stand. Genomic Sci.">
        <title>Draft genome sequence of Cellulomonas carbonis T26(T) and comparative analysis of six Cellulomonas genomes.</title>
        <authorList>
            <person name="Zhuang W."/>
            <person name="Zhang S."/>
            <person name="Xia X."/>
            <person name="Wang G."/>
        </authorList>
    </citation>
    <scope>NUCLEOTIDE SEQUENCE [LARGE SCALE GENOMIC DNA]</scope>
    <source>
        <strain evidence="4 5">T26</strain>
    </source>
</reference>
<keyword evidence="2" id="KW-1133">Transmembrane helix</keyword>
<dbReference type="Gene3D" id="1.10.150.320">
    <property type="entry name" value="Photosystem II 12 kDa extrinsic protein"/>
    <property type="match status" value="1"/>
</dbReference>
<feature type="transmembrane region" description="Helical" evidence="2">
    <location>
        <begin position="149"/>
        <end position="170"/>
    </location>
</feature>
<dbReference type="PANTHER" id="PTHR21180:SF32">
    <property type="entry name" value="ENDONUCLEASE_EXONUCLEASE_PHOSPHATASE FAMILY DOMAIN-CONTAINING PROTEIN 1"/>
    <property type="match status" value="1"/>
</dbReference>
<accession>A0A0A0BTY7</accession>
<comment type="caution">
    <text evidence="4">The sequence shown here is derived from an EMBL/GenBank/DDBJ whole genome shotgun (WGS) entry which is preliminary data.</text>
</comment>
<gene>
    <name evidence="4" type="ORF">N868_04815</name>
</gene>